<feature type="region of interest" description="Disordered" evidence="1">
    <location>
        <begin position="99"/>
        <end position="152"/>
    </location>
</feature>
<proteinExistence type="predicted"/>
<dbReference type="Proteomes" id="UP000054248">
    <property type="component" value="Unassembled WGS sequence"/>
</dbReference>
<name>A0A0C3PZ22_9AGAM</name>
<reference evidence="2 3" key="1">
    <citation type="submission" date="2014-04" db="EMBL/GenBank/DDBJ databases">
        <authorList>
            <consortium name="DOE Joint Genome Institute"/>
            <person name="Kuo A."/>
            <person name="Girlanda M."/>
            <person name="Perotto S."/>
            <person name="Kohler A."/>
            <person name="Nagy L.G."/>
            <person name="Floudas D."/>
            <person name="Copeland A."/>
            <person name="Barry K.W."/>
            <person name="Cichocki N."/>
            <person name="Veneault-Fourrey C."/>
            <person name="LaButti K."/>
            <person name="Lindquist E.A."/>
            <person name="Lipzen A."/>
            <person name="Lundell T."/>
            <person name="Morin E."/>
            <person name="Murat C."/>
            <person name="Sun H."/>
            <person name="Tunlid A."/>
            <person name="Henrissat B."/>
            <person name="Grigoriev I.V."/>
            <person name="Hibbett D.S."/>
            <person name="Martin F."/>
            <person name="Nordberg H.P."/>
            <person name="Cantor M.N."/>
            <person name="Hua S.X."/>
        </authorList>
    </citation>
    <scope>NUCLEOTIDE SEQUENCE [LARGE SCALE GENOMIC DNA]</scope>
    <source>
        <strain evidence="2 3">MUT 4182</strain>
    </source>
</reference>
<evidence type="ECO:0000256" key="1">
    <source>
        <dbReference type="SAM" id="MobiDB-lite"/>
    </source>
</evidence>
<keyword evidence="3" id="KW-1185">Reference proteome</keyword>
<accession>A0A0C3PZ22</accession>
<feature type="compositionally biased region" description="Acidic residues" evidence="1">
    <location>
        <begin position="127"/>
        <end position="152"/>
    </location>
</feature>
<dbReference type="AlphaFoldDB" id="A0A0C3PZ22"/>
<reference evidence="3" key="2">
    <citation type="submission" date="2015-01" db="EMBL/GenBank/DDBJ databases">
        <title>Evolutionary Origins and Diversification of the Mycorrhizal Mutualists.</title>
        <authorList>
            <consortium name="DOE Joint Genome Institute"/>
            <consortium name="Mycorrhizal Genomics Consortium"/>
            <person name="Kohler A."/>
            <person name="Kuo A."/>
            <person name="Nagy L.G."/>
            <person name="Floudas D."/>
            <person name="Copeland A."/>
            <person name="Barry K.W."/>
            <person name="Cichocki N."/>
            <person name="Veneault-Fourrey C."/>
            <person name="LaButti K."/>
            <person name="Lindquist E.A."/>
            <person name="Lipzen A."/>
            <person name="Lundell T."/>
            <person name="Morin E."/>
            <person name="Murat C."/>
            <person name="Riley R."/>
            <person name="Ohm R."/>
            <person name="Sun H."/>
            <person name="Tunlid A."/>
            <person name="Henrissat B."/>
            <person name="Grigoriev I.V."/>
            <person name="Hibbett D.S."/>
            <person name="Martin F."/>
        </authorList>
    </citation>
    <scope>NUCLEOTIDE SEQUENCE [LARGE SCALE GENOMIC DNA]</scope>
    <source>
        <strain evidence="3">MUT 4182</strain>
    </source>
</reference>
<sequence length="152" mass="16773">MASKNARWLTGAPFMNELRGIVDEEEGQPVVGAGDPVIEEVDEAEVAMEVLDPLPGETKTKWRERERAERVAKQKAVLAKWEEKVKECESHGVQAPLKPKVRKLFPAPATPPSLRTRKASRRRGEGSDEGEEIDIDVVVEGDDGIGGDFNDN</sequence>
<gene>
    <name evidence="2" type="ORF">M407DRAFT_29719</name>
</gene>
<organism evidence="2 3">
    <name type="scientific">Tulasnella calospora MUT 4182</name>
    <dbReference type="NCBI Taxonomy" id="1051891"/>
    <lineage>
        <taxon>Eukaryota</taxon>
        <taxon>Fungi</taxon>
        <taxon>Dikarya</taxon>
        <taxon>Basidiomycota</taxon>
        <taxon>Agaricomycotina</taxon>
        <taxon>Agaricomycetes</taxon>
        <taxon>Cantharellales</taxon>
        <taxon>Tulasnellaceae</taxon>
        <taxon>Tulasnella</taxon>
    </lineage>
</organism>
<protein>
    <submittedName>
        <fullName evidence="2">Uncharacterized protein</fullName>
    </submittedName>
</protein>
<dbReference type="HOGENOM" id="CLU_1723665_0_0_1"/>
<dbReference type="EMBL" id="KN823166">
    <property type="protein sequence ID" value="KIO20665.1"/>
    <property type="molecule type" value="Genomic_DNA"/>
</dbReference>
<evidence type="ECO:0000313" key="2">
    <source>
        <dbReference type="EMBL" id="KIO20665.1"/>
    </source>
</evidence>
<evidence type="ECO:0000313" key="3">
    <source>
        <dbReference type="Proteomes" id="UP000054248"/>
    </source>
</evidence>